<dbReference type="EMBL" id="MLFT02000018">
    <property type="protein sequence ID" value="PHT30721.1"/>
    <property type="molecule type" value="Genomic_DNA"/>
</dbReference>
<evidence type="ECO:0000313" key="10">
    <source>
        <dbReference type="EMBL" id="PHT30721.1"/>
    </source>
</evidence>
<evidence type="ECO:0000256" key="7">
    <source>
        <dbReference type="ARBA" id="ARBA00023136"/>
    </source>
</evidence>
<protein>
    <recommendedName>
        <fullName evidence="9">Leucine-rich repeat-containing N-terminal plant-type domain-containing protein</fullName>
    </recommendedName>
</protein>
<evidence type="ECO:0000313" key="11">
    <source>
        <dbReference type="Proteomes" id="UP000224567"/>
    </source>
</evidence>
<reference evidence="11" key="2">
    <citation type="journal article" date="2017" name="J. Anim. Genet.">
        <title>Multiple reference genome sequences of hot pepper reveal the massive evolution of plant disease resistance genes by retroduplication.</title>
        <authorList>
            <person name="Kim S."/>
            <person name="Park J."/>
            <person name="Yeom S.-I."/>
            <person name="Kim Y.-M."/>
            <person name="Seo E."/>
            <person name="Kim K.-T."/>
            <person name="Kim M.-S."/>
            <person name="Lee J.M."/>
            <person name="Cheong K."/>
            <person name="Shin H.-S."/>
            <person name="Kim S.-B."/>
            <person name="Han K."/>
            <person name="Lee J."/>
            <person name="Park M."/>
            <person name="Lee H.-A."/>
            <person name="Lee H.-Y."/>
            <person name="Lee Y."/>
            <person name="Oh S."/>
            <person name="Lee J.H."/>
            <person name="Choi E."/>
            <person name="Choi E."/>
            <person name="Lee S.E."/>
            <person name="Jeon J."/>
            <person name="Kim H."/>
            <person name="Choi G."/>
            <person name="Song H."/>
            <person name="Lee J."/>
            <person name="Lee S.-C."/>
            <person name="Kwon J.-K."/>
            <person name="Lee H.-Y."/>
            <person name="Koo N."/>
            <person name="Hong Y."/>
            <person name="Kim R.W."/>
            <person name="Kang W.-H."/>
            <person name="Huh J.H."/>
            <person name="Kang B.-C."/>
            <person name="Yang T.-J."/>
            <person name="Lee Y.-H."/>
            <person name="Bennetzen J.L."/>
            <person name="Choi D."/>
        </authorList>
    </citation>
    <scope>NUCLEOTIDE SEQUENCE [LARGE SCALE GENOMIC DNA]</scope>
    <source>
        <strain evidence="11">cv. PBC81</strain>
    </source>
</reference>
<keyword evidence="2" id="KW-0433">Leucine-rich repeat</keyword>
<dbReference type="InterPro" id="IPR032675">
    <property type="entry name" value="LRR_dom_sf"/>
</dbReference>
<dbReference type="GO" id="GO:0016020">
    <property type="term" value="C:membrane"/>
    <property type="evidence" value="ECO:0007669"/>
    <property type="project" value="UniProtKB-SubCell"/>
</dbReference>
<keyword evidence="6" id="KW-1133">Transmembrane helix</keyword>
<dbReference type="OrthoDB" id="1714660at2759"/>
<dbReference type="SUPFAM" id="SSF52058">
    <property type="entry name" value="L domain-like"/>
    <property type="match status" value="1"/>
</dbReference>
<evidence type="ECO:0000256" key="4">
    <source>
        <dbReference type="ARBA" id="ARBA00022729"/>
    </source>
</evidence>
<organism evidence="10 11">
    <name type="scientific">Capsicum baccatum</name>
    <name type="common">Peruvian pepper</name>
    <dbReference type="NCBI Taxonomy" id="33114"/>
    <lineage>
        <taxon>Eukaryota</taxon>
        <taxon>Viridiplantae</taxon>
        <taxon>Streptophyta</taxon>
        <taxon>Embryophyta</taxon>
        <taxon>Tracheophyta</taxon>
        <taxon>Spermatophyta</taxon>
        <taxon>Magnoliopsida</taxon>
        <taxon>eudicotyledons</taxon>
        <taxon>Gunneridae</taxon>
        <taxon>Pentapetalae</taxon>
        <taxon>asterids</taxon>
        <taxon>lamiids</taxon>
        <taxon>Solanales</taxon>
        <taxon>Solanaceae</taxon>
        <taxon>Solanoideae</taxon>
        <taxon>Capsiceae</taxon>
        <taxon>Capsicum</taxon>
    </lineage>
</organism>
<dbReference type="GO" id="GO:0050832">
    <property type="term" value="P:defense response to fungus"/>
    <property type="evidence" value="ECO:0007669"/>
    <property type="project" value="UniProtKB-ARBA"/>
</dbReference>
<dbReference type="AlphaFoldDB" id="A0A2G2VCK1"/>
<dbReference type="PANTHER" id="PTHR48061:SF10">
    <property type="entry name" value="LEUCINE-RICH REPEAT-CONTAINING N-TERMINAL PLANT-TYPE DOMAIN-CONTAINING PROTEIN"/>
    <property type="match status" value="1"/>
</dbReference>
<evidence type="ECO:0000256" key="2">
    <source>
        <dbReference type="ARBA" id="ARBA00022614"/>
    </source>
</evidence>
<gene>
    <name evidence="10" type="ORF">CQW23_29641</name>
</gene>
<feature type="domain" description="Leucine-rich repeat-containing N-terminal plant-type" evidence="9">
    <location>
        <begin position="16"/>
        <end position="36"/>
    </location>
</feature>
<dbReference type="InterPro" id="IPR001611">
    <property type="entry name" value="Leu-rich_rpt"/>
</dbReference>
<evidence type="ECO:0000256" key="3">
    <source>
        <dbReference type="ARBA" id="ARBA00022692"/>
    </source>
</evidence>
<dbReference type="Gene3D" id="3.80.10.10">
    <property type="entry name" value="Ribonuclease Inhibitor"/>
    <property type="match status" value="1"/>
</dbReference>
<name>A0A2G2VCK1_CAPBA</name>
<keyword evidence="3" id="KW-0812">Transmembrane</keyword>
<evidence type="ECO:0000256" key="1">
    <source>
        <dbReference type="ARBA" id="ARBA00004479"/>
    </source>
</evidence>
<dbReference type="PANTHER" id="PTHR48061">
    <property type="entry name" value="LEUCINE-RICH REPEAT RECEPTOR PROTEIN KINASE EMS1-LIKE-RELATED"/>
    <property type="match status" value="1"/>
</dbReference>
<keyword evidence="7" id="KW-0472">Membrane</keyword>
<dbReference type="InterPro" id="IPR046956">
    <property type="entry name" value="RLP23-like"/>
</dbReference>
<evidence type="ECO:0000256" key="5">
    <source>
        <dbReference type="ARBA" id="ARBA00022737"/>
    </source>
</evidence>
<keyword evidence="11" id="KW-1185">Reference proteome</keyword>
<sequence length="185" mass="20628">MFTINPIASDYCGSHNPRTLTWNKSTHCCSWSGVHCQDTKGQVIELRLSCSGIQGKFHSNTSLFQISSLRRLDLAGNDFSGSLISPRFGELSSLTHLDLWHSGFTSVIPIEISHLSKLQVLHIWTVVAYGLRLGPYNFELLLNNLTQLRELDLLFVNISSSIPRNFSSYLTTLSLPGTQLHGLLP</sequence>
<dbReference type="Proteomes" id="UP000224567">
    <property type="component" value="Unassembled WGS sequence"/>
</dbReference>
<accession>A0A2G2VCK1</accession>
<dbReference type="Pfam" id="PF00560">
    <property type="entry name" value="LRR_1"/>
    <property type="match status" value="2"/>
</dbReference>
<evidence type="ECO:0000256" key="8">
    <source>
        <dbReference type="ARBA" id="ARBA00023180"/>
    </source>
</evidence>
<dbReference type="STRING" id="33114.A0A2G2VCK1"/>
<reference evidence="10 11" key="1">
    <citation type="journal article" date="2017" name="Genome Biol.">
        <title>New reference genome sequences of hot pepper reveal the massive evolution of plant disease-resistance genes by retroduplication.</title>
        <authorList>
            <person name="Kim S."/>
            <person name="Park J."/>
            <person name="Yeom S.I."/>
            <person name="Kim Y.M."/>
            <person name="Seo E."/>
            <person name="Kim K.T."/>
            <person name="Kim M.S."/>
            <person name="Lee J.M."/>
            <person name="Cheong K."/>
            <person name="Shin H.S."/>
            <person name="Kim S.B."/>
            <person name="Han K."/>
            <person name="Lee J."/>
            <person name="Park M."/>
            <person name="Lee H.A."/>
            <person name="Lee H.Y."/>
            <person name="Lee Y."/>
            <person name="Oh S."/>
            <person name="Lee J.H."/>
            <person name="Choi E."/>
            <person name="Choi E."/>
            <person name="Lee S.E."/>
            <person name="Jeon J."/>
            <person name="Kim H."/>
            <person name="Choi G."/>
            <person name="Song H."/>
            <person name="Lee J."/>
            <person name="Lee S.C."/>
            <person name="Kwon J.K."/>
            <person name="Lee H.Y."/>
            <person name="Koo N."/>
            <person name="Hong Y."/>
            <person name="Kim R.W."/>
            <person name="Kang W.H."/>
            <person name="Huh J.H."/>
            <person name="Kang B.C."/>
            <person name="Yang T.J."/>
            <person name="Lee Y.H."/>
            <person name="Bennetzen J.L."/>
            <person name="Choi D."/>
        </authorList>
    </citation>
    <scope>NUCLEOTIDE SEQUENCE [LARGE SCALE GENOMIC DNA]</scope>
    <source>
        <strain evidence="11">cv. PBC81</strain>
    </source>
</reference>
<comment type="subcellular location">
    <subcellularLocation>
        <location evidence="1">Membrane</location>
        <topology evidence="1">Single-pass type I membrane protein</topology>
    </subcellularLocation>
</comment>
<keyword evidence="8" id="KW-0325">Glycoprotein</keyword>
<proteinExistence type="predicted"/>
<keyword evidence="4" id="KW-0732">Signal</keyword>
<comment type="caution">
    <text evidence="10">The sequence shown here is derived from an EMBL/GenBank/DDBJ whole genome shotgun (WGS) entry which is preliminary data.</text>
</comment>
<evidence type="ECO:0000256" key="6">
    <source>
        <dbReference type="ARBA" id="ARBA00022989"/>
    </source>
</evidence>
<dbReference type="Pfam" id="PF08263">
    <property type="entry name" value="LRRNT_2"/>
    <property type="match status" value="1"/>
</dbReference>
<evidence type="ECO:0000259" key="9">
    <source>
        <dbReference type="Pfam" id="PF08263"/>
    </source>
</evidence>
<dbReference type="InterPro" id="IPR013210">
    <property type="entry name" value="LRR_N_plant-typ"/>
</dbReference>
<keyword evidence="5" id="KW-0677">Repeat</keyword>